<name>U9SWV2_RHIID</name>
<proteinExistence type="predicted"/>
<evidence type="ECO:0000313" key="1">
    <source>
        <dbReference type="EMBL" id="ERZ99581.1"/>
    </source>
</evidence>
<reference evidence="1" key="1">
    <citation type="submission" date="2013-07" db="EMBL/GenBank/DDBJ databases">
        <title>The genome of an arbuscular mycorrhizal fungus provides insights into the evolution of the oldest plant symbiosis.</title>
        <authorList>
            <consortium name="DOE Joint Genome Institute"/>
            <person name="Tisserant E."/>
            <person name="Malbreil M."/>
            <person name="Kuo A."/>
            <person name="Kohler A."/>
            <person name="Symeonidi A."/>
            <person name="Balestrini R."/>
            <person name="Charron P."/>
            <person name="Duensing N."/>
            <person name="Frei-dit-Frey N."/>
            <person name="Gianinazzi-Pearson V."/>
            <person name="Gilbert B."/>
            <person name="Handa Y."/>
            <person name="Hijri M."/>
            <person name="Kaul R."/>
            <person name="Kawaguchi M."/>
            <person name="Krajinski F."/>
            <person name="Lammers P."/>
            <person name="Lapierre D."/>
            <person name="Masclaux F.G."/>
            <person name="Murat C."/>
            <person name="Morin E."/>
            <person name="Ndikumana S."/>
            <person name="Pagni M."/>
            <person name="Petitpierre D."/>
            <person name="Requena N."/>
            <person name="Rosikiewicz P."/>
            <person name="Riley R."/>
            <person name="Saito K."/>
            <person name="San Clemente H."/>
            <person name="Shapiro H."/>
            <person name="van Tuinen D."/>
            <person name="Becard G."/>
            <person name="Bonfante P."/>
            <person name="Paszkowski U."/>
            <person name="Shachar-Hill Y."/>
            <person name="Young J.P."/>
            <person name="Sanders I.R."/>
            <person name="Henrissat B."/>
            <person name="Rensing S.A."/>
            <person name="Grigoriev I.V."/>
            <person name="Corradi N."/>
            <person name="Roux C."/>
            <person name="Martin F."/>
        </authorList>
    </citation>
    <scope>NUCLEOTIDE SEQUENCE</scope>
    <source>
        <strain evidence="1">DAOM 197198</strain>
    </source>
</reference>
<dbReference type="AlphaFoldDB" id="U9SWV2"/>
<dbReference type="EMBL" id="KI297855">
    <property type="protein sequence ID" value="ERZ99581.1"/>
    <property type="molecule type" value="Genomic_DNA"/>
</dbReference>
<dbReference type="HOGENOM" id="CLU_1016145_0_0_1"/>
<dbReference type="VEuPathDB" id="FungiDB:RhiirFUN_017046"/>
<accession>U9SWV2</accession>
<organism evidence="1">
    <name type="scientific">Rhizophagus irregularis (strain DAOM 181602 / DAOM 197198 / MUCL 43194)</name>
    <name type="common">Arbuscular mycorrhizal fungus</name>
    <name type="synonym">Glomus intraradices</name>
    <dbReference type="NCBI Taxonomy" id="747089"/>
    <lineage>
        <taxon>Eukaryota</taxon>
        <taxon>Fungi</taxon>
        <taxon>Fungi incertae sedis</taxon>
        <taxon>Mucoromycota</taxon>
        <taxon>Glomeromycotina</taxon>
        <taxon>Glomeromycetes</taxon>
        <taxon>Glomerales</taxon>
        <taxon>Glomeraceae</taxon>
        <taxon>Rhizophagus</taxon>
    </lineage>
</organism>
<protein>
    <submittedName>
        <fullName evidence="1">Uncharacterized protein</fullName>
    </submittedName>
</protein>
<sequence length="274" mass="31531">MKSMIIYKEIAVNFIEVPEVNLSEKVYSKKIKPSTNMEVILISNNIFSIKDLSTFPFIKNLVGYTLSKENFNGKLPSEIASDSVIEMNNDIEMDMNYELSNEFTATRDSDIEMDINYELSSEIESTATNDSDIEMDNNDQLTIGTSHRTNINKYDSQVPRKKSNSNINTKEKGRYSTSELIEVLTFINDNFDLWNASPPIACSKAIEATNINRDSTSVYKKIHSLIRNKVEEEIDIKTEMTDEVIQNFIDQEMEVEIIQMDPFIKEIDRIIKEK</sequence>
<gene>
    <name evidence="1" type="ORF">GLOINDRAFT_329125</name>
</gene>